<feature type="domain" description="Pirin C-terminal" evidence="5">
    <location>
        <begin position="170"/>
        <end position="274"/>
    </location>
</feature>
<keyword evidence="2" id="KW-0479">Metal-binding</keyword>
<dbReference type="InterPro" id="IPR012093">
    <property type="entry name" value="Pirin"/>
</dbReference>
<evidence type="ECO:0000256" key="3">
    <source>
        <dbReference type="RuleBase" id="RU003457"/>
    </source>
</evidence>
<feature type="binding site" evidence="2">
    <location>
        <position position="58"/>
    </location>
    <ligand>
        <name>Fe cation</name>
        <dbReference type="ChEBI" id="CHEBI:24875"/>
    </ligand>
</feature>
<dbReference type="Pfam" id="PF02678">
    <property type="entry name" value="Pirin"/>
    <property type="match status" value="1"/>
</dbReference>
<dbReference type="OrthoDB" id="198735at2759"/>
<dbReference type="PANTHER" id="PTHR13903">
    <property type="entry name" value="PIRIN-RELATED"/>
    <property type="match status" value="1"/>
</dbReference>
<dbReference type="Pfam" id="PF05726">
    <property type="entry name" value="Pirin_C"/>
    <property type="match status" value="1"/>
</dbReference>
<accession>A0A9N8VDW0</accession>
<evidence type="ECO:0000313" key="7">
    <source>
        <dbReference type="Proteomes" id="UP000789831"/>
    </source>
</evidence>
<feature type="binding site" evidence="2">
    <location>
        <position position="100"/>
    </location>
    <ligand>
        <name>Fe cation</name>
        <dbReference type="ChEBI" id="CHEBI:24875"/>
    </ligand>
</feature>
<reference evidence="6" key="1">
    <citation type="submission" date="2021-06" db="EMBL/GenBank/DDBJ databases">
        <authorList>
            <person name="Kallberg Y."/>
            <person name="Tangrot J."/>
            <person name="Rosling A."/>
        </authorList>
    </citation>
    <scope>NUCLEOTIDE SEQUENCE</scope>
    <source>
        <strain evidence="6">MT106</strain>
    </source>
</reference>
<dbReference type="PIRSF" id="PIRSF006232">
    <property type="entry name" value="Pirin"/>
    <property type="match status" value="1"/>
</dbReference>
<evidence type="ECO:0000256" key="1">
    <source>
        <dbReference type="ARBA" id="ARBA00008416"/>
    </source>
</evidence>
<proteinExistence type="inferred from homology"/>
<gene>
    <name evidence="6" type="ORF">AGERDE_LOCUS1535</name>
</gene>
<organism evidence="6 7">
    <name type="scientific">Ambispora gerdemannii</name>
    <dbReference type="NCBI Taxonomy" id="144530"/>
    <lineage>
        <taxon>Eukaryota</taxon>
        <taxon>Fungi</taxon>
        <taxon>Fungi incertae sedis</taxon>
        <taxon>Mucoromycota</taxon>
        <taxon>Glomeromycotina</taxon>
        <taxon>Glomeromycetes</taxon>
        <taxon>Archaeosporales</taxon>
        <taxon>Ambisporaceae</taxon>
        <taxon>Ambispora</taxon>
    </lineage>
</organism>
<comment type="similarity">
    <text evidence="1 3">Belongs to the pirin family.</text>
</comment>
<feature type="domain" description="Pirin N-terminal" evidence="4">
    <location>
        <begin position="31"/>
        <end position="115"/>
    </location>
</feature>
<dbReference type="SUPFAM" id="SSF51182">
    <property type="entry name" value="RmlC-like cupins"/>
    <property type="match status" value="1"/>
</dbReference>
<sequence length="290" mass="32179">MASVARKIIKSFSPKSQPEGVGAVVRRCIGGSRNYLDPFLMCDFATVSQPDGFPDHPHRGFETVSYILEGAIAHEDFAGHKGVIKAGDIQWMTAGRGIVHAEMPAPSASALQLWVNLPSTEKMCKPAYQELQDANIPRATPEEGITIKVIAGESHGVKSPVFTRTQTMIMDFSLAANKKVEQPVPKGWNGFVYVIDGDGFFGGDRFLGKANHALFLDEERQGEYFPVETGDESVRFMLFAGKPLEEPVVHYGPFVMNTEREILQTLYDYEHYKNGFELAKNFRSSIAEKI</sequence>
<keyword evidence="2" id="KW-0408">Iron</keyword>
<keyword evidence="7" id="KW-1185">Reference proteome</keyword>
<dbReference type="InterPro" id="IPR003829">
    <property type="entry name" value="Pirin_N_dom"/>
</dbReference>
<comment type="caution">
    <text evidence="6">The sequence shown here is derived from an EMBL/GenBank/DDBJ whole genome shotgun (WGS) entry which is preliminary data.</text>
</comment>
<evidence type="ECO:0000313" key="6">
    <source>
        <dbReference type="EMBL" id="CAG8447857.1"/>
    </source>
</evidence>
<evidence type="ECO:0000259" key="4">
    <source>
        <dbReference type="Pfam" id="PF02678"/>
    </source>
</evidence>
<protein>
    <submittedName>
        <fullName evidence="6">3059_t:CDS:1</fullName>
    </submittedName>
</protein>
<dbReference type="CDD" id="cd02909">
    <property type="entry name" value="cupin_pirin_N"/>
    <property type="match status" value="1"/>
</dbReference>
<feature type="binding site" evidence="2">
    <location>
        <position position="102"/>
    </location>
    <ligand>
        <name>Fe cation</name>
        <dbReference type="ChEBI" id="CHEBI:24875"/>
    </ligand>
</feature>
<name>A0A9N8VDW0_9GLOM</name>
<dbReference type="GO" id="GO:0046872">
    <property type="term" value="F:metal ion binding"/>
    <property type="evidence" value="ECO:0007669"/>
    <property type="project" value="UniProtKB-KW"/>
</dbReference>
<dbReference type="Proteomes" id="UP000789831">
    <property type="component" value="Unassembled WGS sequence"/>
</dbReference>
<evidence type="ECO:0000256" key="2">
    <source>
        <dbReference type="PIRSR" id="PIRSR006232-1"/>
    </source>
</evidence>
<dbReference type="AlphaFoldDB" id="A0A9N8VDW0"/>
<dbReference type="InterPro" id="IPR008778">
    <property type="entry name" value="Pirin_C_dom"/>
</dbReference>
<dbReference type="CDD" id="cd02247">
    <property type="entry name" value="cupin_pirin_C"/>
    <property type="match status" value="1"/>
</dbReference>
<dbReference type="Gene3D" id="2.60.120.10">
    <property type="entry name" value="Jelly Rolls"/>
    <property type="match status" value="2"/>
</dbReference>
<comment type="cofactor">
    <cofactor evidence="2">
        <name>Fe cation</name>
        <dbReference type="ChEBI" id="CHEBI:24875"/>
    </cofactor>
    <text evidence="2">Binds 1 Fe cation per subunit.</text>
</comment>
<evidence type="ECO:0000259" key="5">
    <source>
        <dbReference type="Pfam" id="PF05726"/>
    </source>
</evidence>
<feature type="binding site" evidence="2">
    <location>
        <position position="56"/>
    </location>
    <ligand>
        <name>Fe cation</name>
        <dbReference type="ChEBI" id="CHEBI:24875"/>
    </ligand>
</feature>
<dbReference type="EMBL" id="CAJVPL010000107">
    <property type="protein sequence ID" value="CAG8447857.1"/>
    <property type="molecule type" value="Genomic_DNA"/>
</dbReference>
<dbReference type="InterPro" id="IPR014710">
    <property type="entry name" value="RmlC-like_jellyroll"/>
</dbReference>
<dbReference type="InterPro" id="IPR011051">
    <property type="entry name" value="RmlC_Cupin_sf"/>
</dbReference>
<dbReference type="PANTHER" id="PTHR13903:SF8">
    <property type="entry name" value="PIRIN"/>
    <property type="match status" value="1"/>
</dbReference>